<keyword evidence="4" id="KW-0539">Nucleus</keyword>
<dbReference type="InterPro" id="IPR036570">
    <property type="entry name" value="HORMA_dom_sf"/>
</dbReference>
<sequence>MQVMAQKTKEAEITEQDSLLLVSLLLISSSFSASTSIPADRIVVTRNLLRIAIYNISYIRGLFHEKYFSDKSVPALGVYDALQKKYLKTLLFCICEKEEGPMIEEYAFSFSYPNTSTEEVAMNMSRTGSKKGSTTFTSNASEVTPDQMRYILPWMLTCMSMQSL</sequence>
<dbReference type="GO" id="GO:0005634">
    <property type="term" value="C:nucleus"/>
    <property type="evidence" value="ECO:0007669"/>
    <property type="project" value="UniProtKB-SubCell"/>
</dbReference>
<dbReference type="Pfam" id="PF02301">
    <property type="entry name" value="HORMA"/>
    <property type="match status" value="2"/>
</dbReference>
<evidence type="ECO:0000256" key="1">
    <source>
        <dbReference type="ARBA" id="ARBA00004123"/>
    </source>
</evidence>
<dbReference type="GO" id="GO:0016301">
    <property type="term" value="F:kinase activity"/>
    <property type="evidence" value="ECO:0007669"/>
    <property type="project" value="UniProtKB-KW"/>
</dbReference>
<dbReference type="Gene3D" id="3.30.900.10">
    <property type="entry name" value="HORMA domain"/>
    <property type="match status" value="1"/>
</dbReference>
<dbReference type="AlphaFoldDB" id="A0A1D6EST9"/>
<proteinExistence type="predicted"/>
<keyword evidence="6" id="KW-0808">Transferase</keyword>
<organism evidence="6">
    <name type="scientific">Zea mays</name>
    <name type="common">Maize</name>
    <dbReference type="NCBI Taxonomy" id="4577"/>
    <lineage>
        <taxon>Eukaryota</taxon>
        <taxon>Viridiplantae</taxon>
        <taxon>Streptophyta</taxon>
        <taxon>Embryophyta</taxon>
        <taxon>Tracheophyta</taxon>
        <taxon>Spermatophyta</taxon>
        <taxon>Magnoliopsida</taxon>
        <taxon>Liliopsida</taxon>
        <taxon>Poales</taxon>
        <taxon>Poaceae</taxon>
        <taxon>PACMAD clade</taxon>
        <taxon>Panicoideae</taxon>
        <taxon>Andropogonodae</taxon>
        <taxon>Andropogoneae</taxon>
        <taxon>Tripsacinae</taxon>
        <taxon>Zea</taxon>
    </lineage>
</organism>
<evidence type="ECO:0000256" key="4">
    <source>
        <dbReference type="ARBA" id="ARBA00023242"/>
    </source>
</evidence>
<dbReference type="PROSITE" id="PS50815">
    <property type="entry name" value="HORMA"/>
    <property type="match status" value="1"/>
</dbReference>
<keyword evidence="3" id="KW-0158">Chromosome</keyword>
<comment type="subcellular location">
    <subcellularLocation>
        <location evidence="2">Chromosome</location>
    </subcellularLocation>
    <subcellularLocation>
        <location evidence="1">Nucleus</location>
    </subcellularLocation>
</comment>
<dbReference type="InterPro" id="IPR051294">
    <property type="entry name" value="HORMA_MeioticProgression"/>
</dbReference>
<dbReference type="ExpressionAtlas" id="A0A1D6EST9">
    <property type="expression patterns" value="baseline and differential"/>
</dbReference>
<evidence type="ECO:0000313" key="6">
    <source>
        <dbReference type="EMBL" id="ONM22773.1"/>
    </source>
</evidence>
<accession>A0A1D6EST9</accession>
<reference evidence="6" key="1">
    <citation type="submission" date="2015-12" db="EMBL/GenBank/DDBJ databases">
        <title>Update maize B73 reference genome by single molecule sequencing technologies.</title>
        <authorList>
            <consortium name="Maize Genome Sequencing Project"/>
            <person name="Ware D."/>
        </authorList>
    </citation>
    <scope>NUCLEOTIDE SEQUENCE [LARGE SCALE GENOMIC DNA]</scope>
    <source>
        <tissue evidence="6">Seedling</tissue>
    </source>
</reference>
<gene>
    <name evidence="6" type="ORF">ZEAMMB73_Zm00001d006089</name>
</gene>
<dbReference type="GO" id="GO:0051321">
    <property type="term" value="P:meiotic cell cycle"/>
    <property type="evidence" value="ECO:0007669"/>
    <property type="project" value="UniProtKB-KW"/>
</dbReference>
<protein>
    <submittedName>
        <fullName evidence="6">Shaggy kinase-like protein</fullName>
    </submittedName>
</protein>
<dbReference type="InterPro" id="IPR003511">
    <property type="entry name" value="HORMA_dom"/>
</dbReference>
<name>A0A1D6EST9_MAIZE</name>
<evidence type="ECO:0000256" key="3">
    <source>
        <dbReference type="ARBA" id="ARBA00022454"/>
    </source>
</evidence>
<dbReference type="EMBL" id="CM007648">
    <property type="protein sequence ID" value="ONM22773.1"/>
    <property type="molecule type" value="Genomic_DNA"/>
</dbReference>
<dbReference type="PANTHER" id="PTHR48225">
    <property type="entry name" value="HORMA DOMAIN-CONTAINING PROTEIN 1"/>
    <property type="match status" value="1"/>
</dbReference>
<keyword evidence="5" id="KW-0469">Meiosis</keyword>
<dbReference type="PANTHER" id="PTHR48225:SF7">
    <property type="entry name" value="MEIOSIS-SPECIFIC PROTEIN HOP1"/>
    <property type="match status" value="1"/>
</dbReference>
<dbReference type="SUPFAM" id="SSF56019">
    <property type="entry name" value="The spindle assembly checkpoint protein mad2"/>
    <property type="match status" value="1"/>
</dbReference>
<keyword evidence="6" id="KW-0418">Kinase</keyword>
<dbReference type="GO" id="GO:0005694">
    <property type="term" value="C:chromosome"/>
    <property type="evidence" value="ECO:0007669"/>
    <property type="project" value="UniProtKB-SubCell"/>
</dbReference>
<evidence type="ECO:0000256" key="5">
    <source>
        <dbReference type="ARBA" id="ARBA00023254"/>
    </source>
</evidence>
<evidence type="ECO:0000256" key="2">
    <source>
        <dbReference type="ARBA" id="ARBA00004286"/>
    </source>
</evidence>